<reference evidence="2" key="1">
    <citation type="submission" date="2020-10" db="EMBL/GenBank/DDBJ databases">
        <authorList>
            <person name="Gilroy R."/>
        </authorList>
    </citation>
    <scope>NUCLEOTIDE SEQUENCE</scope>
    <source>
        <strain evidence="2">ChiSjej5B23-6657</strain>
    </source>
</reference>
<accession>A0A9D1E7P5</accession>
<dbReference type="EMBL" id="DVHM01000024">
    <property type="protein sequence ID" value="HIR69910.1"/>
    <property type="molecule type" value="Genomic_DNA"/>
</dbReference>
<evidence type="ECO:0000259" key="1">
    <source>
        <dbReference type="Pfam" id="PF13240"/>
    </source>
</evidence>
<organism evidence="2 3">
    <name type="scientific">Candidatus Pullilachnospira gallistercoris</name>
    <dbReference type="NCBI Taxonomy" id="2840911"/>
    <lineage>
        <taxon>Bacteria</taxon>
        <taxon>Bacillati</taxon>
        <taxon>Bacillota</taxon>
        <taxon>Clostridia</taxon>
        <taxon>Lachnospirales</taxon>
        <taxon>Lachnospiraceae</taxon>
        <taxon>Lachnospiraceae incertae sedis</taxon>
        <taxon>Candidatus Pullilachnospira</taxon>
    </lineage>
</organism>
<evidence type="ECO:0000313" key="3">
    <source>
        <dbReference type="Proteomes" id="UP000823912"/>
    </source>
</evidence>
<sequence>MDFFDKLGDTLMTATKEVGQKAKGMSDLAKLQYELKCKEDDLKKEFERLGRKYYQQNKDVVPEEDLDCFEDIEILMNRINDLNEEILEKKGARACPHCGAKVAENAAYCSNCGAKLNDMFEED</sequence>
<dbReference type="InterPro" id="IPR026870">
    <property type="entry name" value="Zinc_ribbon_dom"/>
</dbReference>
<name>A0A9D1E7P5_9FIRM</name>
<gene>
    <name evidence="2" type="ORF">IAA55_01355</name>
</gene>
<dbReference type="AlphaFoldDB" id="A0A9D1E7P5"/>
<dbReference type="Proteomes" id="UP000823912">
    <property type="component" value="Unassembled WGS sequence"/>
</dbReference>
<proteinExistence type="predicted"/>
<reference evidence="2" key="2">
    <citation type="journal article" date="2021" name="PeerJ">
        <title>Extensive microbial diversity within the chicken gut microbiome revealed by metagenomics and culture.</title>
        <authorList>
            <person name="Gilroy R."/>
            <person name="Ravi A."/>
            <person name="Getino M."/>
            <person name="Pursley I."/>
            <person name="Horton D.L."/>
            <person name="Alikhan N.F."/>
            <person name="Baker D."/>
            <person name="Gharbi K."/>
            <person name="Hall N."/>
            <person name="Watson M."/>
            <person name="Adriaenssens E.M."/>
            <person name="Foster-Nyarko E."/>
            <person name="Jarju S."/>
            <person name="Secka A."/>
            <person name="Antonio M."/>
            <person name="Oren A."/>
            <person name="Chaudhuri R.R."/>
            <person name="La Ragione R."/>
            <person name="Hildebrand F."/>
            <person name="Pallen M.J."/>
        </authorList>
    </citation>
    <scope>NUCLEOTIDE SEQUENCE</scope>
    <source>
        <strain evidence="2">ChiSjej5B23-6657</strain>
    </source>
</reference>
<comment type="caution">
    <text evidence="2">The sequence shown here is derived from an EMBL/GenBank/DDBJ whole genome shotgun (WGS) entry which is preliminary data.</text>
</comment>
<evidence type="ECO:0000313" key="2">
    <source>
        <dbReference type="EMBL" id="HIR69910.1"/>
    </source>
</evidence>
<protein>
    <submittedName>
        <fullName evidence="2">Zinc ribbon domain-containing protein</fullName>
    </submittedName>
</protein>
<feature type="domain" description="Zinc-ribbon" evidence="1">
    <location>
        <begin position="95"/>
        <end position="116"/>
    </location>
</feature>
<dbReference type="Pfam" id="PF13240">
    <property type="entry name" value="Zn_Ribbon_1"/>
    <property type="match status" value="1"/>
</dbReference>